<accession>A0ABQ2G5P1</accession>
<sequence length="301" mass="32212">MKHLTYSKAVQELTHSQELESRTPLAERGGVRSEAARWRGQPVFVKTLMVDDPDARARFHHEGRVAASLSHPGIVPLLASSPTQLLFPFIEGGTLRERLEGGPLSVEQATEVTLGLLFGVMYLHGQGVTHQDLKPENVLLAGGRAGRDAVRIIDFGMSHARHLPLDIHSGTRMGTPHFMAPEQFYGMRGDARSDLYSLGVLLFDCLAGMPPYQDALGWLAGIHTNRAELPGPDALHPLLRCALARDPAQRPHSAPAMLRLLCLARQELGLSALSCAEVAELGALAGGPLAGSGFPGDGGGP</sequence>
<dbReference type="InterPro" id="IPR051681">
    <property type="entry name" value="Ser/Thr_Kinases-Pseudokinases"/>
</dbReference>
<dbReference type="SMART" id="SM00220">
    <property type="entry name" value="S_TKc"/>
    <property type="match status" value="1"/>
</dbReference>
<dbReference type="EMBL" id="BMOL01000004">
    <property type="protein sequence ID" value="GGL76894.1"/>
    <property type="molecule type" value="Genomic_DNA"/>
</dbReference>
<comment type="caution">
    <text evidence="2">The sequence shown here is derived from an EMBL/GenBank/DDBJ whole genome shotgun (WGS) entry which is preliminary data.</text>
</comment>
<dbReference type="Gene3D" id="3.30.200.20">
    <property type="entry name" value="Phosphorylase Kinase, domain 1"/>
    <property type="match status" value="1"/>
</dbReference>
<dbReference type="GO" id="GO:0004674">
    <property type="term" value="F:protein serine/threonine kinase activity"/>
    <property type="evidence" value="ECO:0007669"/>
    <property type="project" value="UniProtKB-KW"/>
</dbReference>
<dbReference type="Proteomes" id="UP000639973">
    <property type="component" value="Unassembled WGS sequence"/>
</dbReference>
<name>A0ABQ2G5P1_9DEIO</name>
<keyword evidence="3" id="KW-1185">Reference proteome</keyword>
<dbReference type="PANTHER" id="PTHR44329">
    <property type="entry name" value="SERINE/THREONINE-PROTEIN KINASE TNNI3K-RELATED"/>
    <property type="match status" value="1"/>
</dbReference>
<dbReference type="InterPro" id="IPR000719">
    <property type="entry name" value="Prot_kinase_dom"/>
</dbReference>
<dbReference type="SUPFAM" id="SSF56112">
    <property type="entry name" value="Protein kinase-like (PK-like)"/>
    <property type="match status" value="1"/>
</dbReference>
<dbReference type="Pfam" id="PF00069">
    <property type="entry name" value="Pkinase"/>
    <property type="match status" value="1"/>
</dbReference>
<protein>
    <submittedName>
        <fullName evidence="2">Serine/threonine protein kinase</fullName>
    </submittedName>
</protein>
<keyword evidence="2" id="KW-0418">Kinase</keyword>
<evidence type="ECO:0000313" key="3">
    <source>
        <dbReference type="Proteomes" id="UP000639973"/>
    </source>
</evidence>
<evidence type="ECO:0000259" key="1">
    <source>
        <dbReference type="PROSITE" id="PS50011"/>
    </source>
</evidence>
<gene>
    <name evidence="2" type="ORF">GCM10010840_13630</name>
</gene>
<dbReference type="Gene3D" id="1.10.510.10">
    <property type="entry name" value="Transferase(Phosphotransferase) domain 1"/>
    <property type="match status" value="1"/>
</dbReference>
<organism evidence="2 3">
    <name type="scientific">Deinococcus aerolatus</name>
    <dbReference type="NCBI Taxonomy" id="522487"/>
    <lineage>
        <taxon>Bacteria</taxon>
        <taxon>Thermotogati</taxon>
        <taxon>Deinococcota</taxon>
        <taxon>Deinococci</taxon>
        <taxon>Deinococcales</taxon>
        <taxon>Deinococcaceae</taxon>
        <taxon>Deinococcus</taxon>
    </lineage>
</organism>
<dbReference type="InterPro" id="IPR011009">
    <property type="entry name" value="Kinase-like_dom_sf"/>
</dbReference>
<dbReference type="CDD" id="cd14014">
    <property type="entry name" value="STKc_PknB_like"/>
    <property type="match status" value="1"/>
</dbReference>
<dbReference type="RefSeq" id="WP_229723374.1">
    <property type="nucleotide sequence ID" value="NZ_BMOL01000004.1"/>
</dbReference>
<keyword evidence="2" id="KW-0723">Serine/threonine-protein kinase</keyword>
<proteinExistence type="predicted"/>
<reference evidence="3" key="1">
    <citation type="journal article" date="2019" name="Int. J. Syst. Evol. Microbiol.">
        <title>The Global Catalogue of Microorganisms (GCM) 10K type strain sequencing project: providing services to taxonomists for standard genome sequencing and annotation.</title>
        <authorList>
            <consortium name="The Broad Institute Genomics Platform"/>
            <consortium name="The Broad Institute Genome Sequencing Center for Infectious Disease"/>
            <person name="Wu L."/>
            <person name="Ma J."/>
        </authorList>
    </citation>
    <scope>NUCLEOTIDE SEQUENCE [LARGE SCALE GENOMIC DNA]</scope>
    <source>
        <strain evidence="3">JCM 15442</strain>
    </source>
</reference>
<dbReference type="PROSITE" id="PS00108">
    <property type="entry name" value="PROTEIN_KINASE_ST"/>
    <property type="match status" value="1"/>
</dbReference>
<evidence type="ECO:0000313" key="2">
    <source>
        <dbReference type="EMBL" id="GGL76894.1"/>
    </source>
</evidence>
<keyword evidence="2" id="KW-0808">Transferase</keyword>
<feature type="domain" description="Protein kinase" evidence="1">
    <location>
        <begin position="1"/>
        <end position="261"/>
    </location>
</feature>
<dbReference type="PROSITE" id="PS50011">
    <property type="entry name" value="PROTEIN_KINASE_DOM"/>
    <property type="match status" value="1"/>
</dbReference>
<dbReference type="InterPro" id="IPR008271">
    <property type="entry name" value="Ser/Thr_kinase_AS"/>
</dbReference>